<name>A0A918DNH9_9GAMM</name>
<evidence type="ECO:0000256" key="4">
    <source>
        <dbReference type="ARBA" id="ARBA00022692"/>
    </source>
</evidence>
<accession>A0A918DNH9</accession>
<dbReference type="InterPro" id="IPR036259">
    <property type="entry name" value="MFS_trans_sf"/>
</dbReference>
<keyword evidence="5 7" id="KW-1133">Transmembrane helix</keyword>
<organism evidence="8 9">
    <name type="scientific">Marinobacterium nitratireducens</name>
    <dbReference type="NCBI Taxonomy" id="518897"/>
    <lineage>
        <taxon>Bacteria</taxon>
        <taxon>Pseudomonadati</taxon>
        <taxon>Pseudomonadota</taxon>
        <taxon>Gammaproteobacteria</taxon>
        <taxon>Oceanospirillales</taxon>
        <taxon>Oceanospirillaceae</taxon>
        <taxon>Marinobacterium</taxon>
    </lineage>
</organism>
<sequence>MAFSLAFQMLLVGLGWQIYNLTDSALSLGLVGLARYLPQLLLTFYAGHVADNHDRHLILLLCRSAMTLTIAVLAVTSIMGLITPAIIYGCCIAMGTARAFEAPATQAMVPNIVSADLLAPALTWTASGREATTIVGPALGGLIYLLGAGALYGTSTACCLLSALILANLRYRQDRREKRPVTLDSLLGGLRFTWRNPVIFGSISLDMFAVLLGSVTALLPIVARDILETGPWGLGLLRSAPAVGAVLMSVYLAWRPIGRRVGPKMFVAVAVFGAMTIVFGLSEMLWLSIVALLVMGAADMVSVVIRSTLVQLETPDEMRGRVSAVNSIFISTSNQLGEFESGVLAAWVGAVPAIVIGGIGTLGVVALWMRWFPDLARRDRLDMRA</sequence>
<keyword evidence="4 7" id="KW-0812">Transmembrane</keyword>
<feature type="transmembrane region" description="Helical" evidence="7">
    <location>
        <begin position="198"/>
        <end position="223"/>
    </location>
</feature>
<evidence type="ECO:0000256" key="2">
    <source>
        <dbReference type="ARBA" id="ARBA00022448"/>
    </source>
</evidence>
<evidence type="ECO:0000256" key="6">
    <source>
        <dbReference type="ARBA" id="ARBA00023136"/>
    </source>
</evidence>
<feature type="transmembrane region" description="Helical" evidence="7">
    <location>
        <begin position="142"/>
        <end position="169"/>
    </location>
</feature>
<dbReference type="EMBL" id="BMLT01000001">
    <property type="protein sequence ID" value="GGO76736.1"/>
    <property type="molecule type" value="Genomic_DNA"/>
</dbReference>
<dbReference type="GO" id="GO:0005886">
    <property type="term" value="C:plasma membrane"/>
    <property type="evidence" value="ECO:0007669"/>
    <property type="project" value="UniProtKB-SubCell"/>
</dbReference>
<dbReference type="CDD" id="cd06173">
    <property type="entry name" value="MFS_MefA_like"/>
    <property type="match status" value="1"/>
</dbReference>
<evidence type="ECO:0000256" key="7">
    <source>
        <dbReference type="SAM" id="Phobius"/>
    </source>
</evidence>
<dbReference type="Pfam" id="PF05977">
    <property type="entry name" value="MFS_3"/>
    <property type="match status" value="1"/>
</dbReference>
<gene>
    <name evidence="8" type="ORF">GCM10011348_04650</name>
</gene>
<keyword evidence="6 7" id="KW-0472">Membrane</keyword>
<protein>
    <submittedName>
        <fullName evidence="8">MFS transporter</fullName>
    </submittedName>
</protein>
<keyword evidence="2" id="KW-0813">Transport</keyword>
<keyword evidence="9" id="KW-1185">Reference proteome</keyword>
<dbReference type="PANTHER" id="PTHR23513:SF9">
    <property type="entry name" value="ENTEROBACTIN EXPORTER ENTS"/>
    <property type="match status" value="1"/>
</dbReference>
<dbReference type="Proteomes" id="UP000599578">
    <property type="component" value="Unassembled WGS sequence"/>
</dbReference>
<comment type="subcellular location">
    <subcellularLocation>
        <location evidence="1">Cell membrane</location>
        <topology evidence="1">Multi-pass membrane protein</topology>
    </subcellularLocation>
</comment>
<evidence type="ECO:0000256" key="3">
    <source>
        <dbReference type="ARBA" id="ARBA00022475"/>
    </source>
</evidence>
<keyword evidence="3" id="KW-1003">Cell membrane</keyword>
<evidence type="ECO:0000256" key="1">
    <source>
        <dbReference type="ARBA" id="ARBA00004651"/>
    </source>
</evidence>
<dbReference type="Gene3D" id="1.20.1250.20">
    <property type="entry name" value="MFS general substrate transporter like domains"/>
    <property type="match status" value="1"/>
</dbReference>
<evidence type="ECO:0000313" key="9">
    <source>
        <dbReference type="Proteomes" id="UP000599578"/>
    </source>
</evidence>
<proteinExistence type="predicted"/>
<feature type="transmembrane region" description="Helical" evidence="7">
    <location>
        <begin position="266"/>
        <end position="294"/>
    </location>
</feature>
<dbReference type="PANTHER" id="PTHR23513">
    <property type="entry name" value="INTEGRAL MEMBRANE EFFLUX PROTEIN-RELATED"/>
    <property type="match status" value="1"/>
</dbReference>
<feature type="transmembrane region" description="Helical" evidence="7">
    <location>
        <begin position="235"/>
        <end position="254"/>
    </location>
</feature>
<comment type="caution">
    <text evidence="8">The sequence shown here is derived from an EMBL/GenBank/DDBJ whole genome shotgun (WGS) entry which is preliminary data.</text>
</comment>
<dbReference type="AlphaFoldDB" id="A0A918DNH9"/>
<evidence type="ECO:0000313" key="8">
    <source>
        <dbReference type="EMBL" id="GGO76736.1"/>
    </source>
</evidence>
<evidence type="ECO:0000256" key="5">
    <source>
        <dbReference type="ARBA" id="ARBA00022989"/>
    </source>
</evidence>
<feature type="transmembrane region" description="Helical" evidence="7">
    <location>
        <begin position="344"/>
        <end position="368"/>
    </location>
</feature>
<reference evidence="8 9" key="1">
    <citation type="journal article" date="2014" name="Int. J. Syst. Evol. Microbiol.">
        <title>Complete genome sequence of Corynebacterium casei LMG S-19264T (=DSM 44701T), isolated from a smear-ripened cheese.</title>
        <authorList>
            <consortium name="US DOE Joint Genome Institute (JGI-PGF)"/>
            <person name="Walter F."/>
            <person name="Albersmeier A."/>
            <person name="Kalinowski J."/>
            <person name="Ruckert C."/>
        </authorList>
    </citation>
    <scope>NUCLEOTIDE SEQUENCE [LARGE SCALE GENOMIC DNA]</scope>
    <source>
        <strain evidence="8 9">CGMCC 1.7286</strain>
    </source>
</reference>
<dbReference type="SUPFAM" id="SSF103473">
    <property type="entry name" value="MFS general substrate transporter"/>
    <property type="match status" value="1"/>
</dbReference>
<feature type="transmembrane region" description="Helical" evidence="7">
    <location>
        <begin position="57"/>
        <end position="79"/>
    </location>
</feature>
<dbReference type="InterPro" id="IPR010290">
    <property type="entry name" value="TM_effector"/>
</dbReference>